<dbReference type="Proteomes" id="UP000031668">
    <property type="component" value="Unassembled WGS sequence"/>
</dbReference>
<dbReference type="EMBL" id="JWZT01003424">
    <property type="protein sequence ID" value="KII66870.1"/>
    <property type="molecule type" value="Genomic_DNA"/>
</dbReference>
<evidence type="ECO:0000313" key="1">
    <source>
        <dbReference type="EMBL" id="KII66870.1"/>
    </source>
</evidence>
<gene>
    <name evidence="1" type="ORF">RF11_06055</name>
</gene>
<dbReference type="AlphaFoldDB" id="A0A0C2MRG1"/>
<dbReference type="OrthoDB" id="5593063at2759"/>
<sequence length="147" mass="16278">MFSRGQSHSWAKKSPKCLEMCSTSAQVRSLKQHNQGFPLPTAEKSLKTRLWQWPKCQKFSLFYGILLLRTRDESLTVIKLKGLTPNGTLPAGLLSGGRKSLLDAMDALAKGGESPENFDRARQLDLINERMPPLNSSSIYESGGAPE</sequence>
<name>A0A0C2MRG1_THEKT</name>
<organism evidence="1 2">
    <name type="scientific">Thelohanellus kitauei</name>
    <name type="common">Myxosporean</name>
    <dbReference type="NCBI Taxonomy" id="669202"/>
    <lineage>
        <taxon>Eukaryota</taxon>
        <taxon>Metazoa</taxon>
        <taxon>Cnidaria</taxon>
        <taxon>Myxozoa</taxon>
        <taxon>Myxosporea</taxon>
        <taxon>Bivalvulida</taxon>
        <taxon>Platysporina</taxon>
        <taxon>Myxobolidae</taxon>
        <taxon>Thelohanellus</taxon>
    </lineage>
</organism>
<protein>
    <submittedName>
        <fullName evidence="1">Serine/threonine-protein phosphatase 2B catalytic subunit gamma isoform</fullName>
    </submittedName>
</protein>
<keyword evidence="2" id="KW-1185">Reference proteome</keyword>
<proteinExistence type="predicted"/>
<accession>A0A0C2MRG1</accession>
<evidence type="ECO:0000313" key="2">
    <source>
        <dbReference type="Proteomes" id="UP000031668"/>
    </source>
</evidence>
<reference evidence="1 2" key="1">
    <citation type="journal article" date="2014" name="Genome Biol. Evol.">
        <title>The genome of the myxosporean Thelohanellus kitauei shows adaptations to nutrient acquisition within its fish host.</title>
        <authorList>
            <person name="Yang Y."/>
            <person name="Xiong J."/>
            <person name="Zhou Z."/>
            <person name="Huo F."/>
            <person name="Miao W."/>
            <person name="Ran C."/>
            <person name="Liu Y."/>
            <person name="Zhang J."/>
            <person name="Feng J."/>
            <person name="Wang M."/>
            <person name="Wang M."/>
            <person name="Wang L."/>
            <person name="Yao B."/>
        </authorList>
    </citation>
    <scope>NUCLEOTIDE SEQUENCE [LARGE SCALE GENOMIC DNA]</scope>
    <source>
        <strain evidence="1">Wuqing</strain>
    </source>
</reference>
<comment type="caution">
    <text evidence="1">The sequence shown here is derived from an EMBL/GenBank/DDBJ whole genome shotgun (WGS) entry which is preliminary data.</text>
</comment>